<protein>
    <recommendedName>
        <fullName evidence="1">PPIase cyclophilin-type domain-containing protein</fullName>
    </recommendedName>
</protein>
<dbReference type="PANTHER" id="PTHR11071">
    <property type="entry name" value="PEPTIDYL-PROLYL CIS-TRANS ISOMERASE"/>
    <property type="match status" value="1"/>
</dbReference>
<evidence type="ECO:0000259" key="1">
    <source>
        <dbReference type="PROSITE" id="PS50072"/>
    </source>
</evidence>
<reference evidence="2" key="1">
    <citation type="submission" date="2013-12" db="EMBL/GenBank/DDBJ databases">
        <title>The Genome Sequence of Aphanomyces invadans NJM9701.</title>
        <authorList>
            <consortium name="The Broad Institute Genomics Platform"/>
            <person name="Russ C."/>
            <person name="Tyler B."/>
            <person name="van West P."/>
            <person name="Dieguez-Uribeondo J."/>
            <person name="Young S.K."/>
            <person name="Zeng Q."/>
            <person name="Gargeya S."/>
            <person name="Fitzgerald M."/>
            <person name="Abouelleil A."/>
            <person name="Alvarado L."/>
            <person name="Chapman S.B."/>
            <person name="Gainer-Dewar J."/>
            <person name="Goldberg J."/>
            <person name="Griggs A."/>
            <person name="Gujja S."/>
            <person name="Hansen M."/>
            <person name="Howarth C."/>
            <person name="Imamovic A."/>
            <person name="Ireland A."/>
            <person name="Larimer J."/>
            <person name="McCowan C."/>
            <person name="Murphy C."/>
            <person name="Pearson M."/>
            <person name="Poon T.W."/>
            <person name="Priest M."/>
            <person name="Roberts A."/>
            <person name="Saif S."/>
            <person name="Shea T."/>
            <person name="Sykes S."/>
            <person name="Wortman J."/>
            <person name="Nusbaum C."/>
            <person name="Birren B."/>
        </authorList>
    </citation>
    <scope>NUCLEOTIDE SEQUENCE [LARGE SCALE GENOMIC DNA]</scope>
    <source>
        <strain evidence="2">NJM9701</strain>
    </source>
</reference>
<gene>
    <name evidence="2" type="ORF">H310_02724</name>
</gene>
<dbReference type="GO" id="GO:0003755">
    <property type="term" value="F:peptidyl-prolyl cis-trans isomerase activity"/>
    <property type="evidence" value="ECO:0007669"/>
    <property type="project" value="InterPro"/>
</dbReference>
<dbReference type="Gene3D" id="2.40.100.10">
    <property type="entry name" value="Cyclophilin-like"/>
    <property type="match status" value="1"/>
</dbReference>
<dbReference type="PRINTS" id="PR00153">
    <property type="entry name" value="CSAPPISMRASE"/>
</dbReference>
<sequence>MSRGSDKVVYEVAGVLTDPNFQRMRHLALDLRDHESSVSILMRSMVEADFGPYLTSRGLTRQFPNHPKSAPIAFMHDTSANNNDDGDGEGTMNTYIGDADAFVEFCAQKYGIADQLTHRDCLQHSTEAWDAYRAHSRNLFCFLKFATDGQVYHDRVIVELFDDVCPKACENFAALCRPETQHGYAGLPIHRIVPGGWIQGGDVVTGGRGDGVGGSALNEEGVFEDEAFSVSHDKAGILSMANNGPHTNGAQFFITLAPLPWLDKSKVVFGRVVSGMKTIEAIGKLETVYERPVLTCSIAACGQL</sequence>
<dbReference type="Pfam" id="PF00160">
    <property type="entry name" value="Pro_isomerase"/>
    <property type="match status" value="1"/>
</dbReference>
<dbReference type="eggNOG" id="KOG0546">
    <property type="taxonomic scope" value="Eukaryota"/>
</dbReference>
<accession>A0A024ULJ8</accession>
<dbReference type="SUPFAM" id="SSF50891">
    <property type="entry name" value="Cyclophilin-like"/>
    <property type="match status" value="1"/>
</dbReference>
<evidence type="ECO:0000313" key="2">
    <source>
        <dbReference type="EMBL" id="ETW06468.1"/>
    </source>
</evidence>
<dbReference type="STRING" id="157072.A0A024ULJ8"/>
<dbReference type="PROSITE" id="PS50072">
    <property type="entry name" value="CSA_PPIASE_2"/>
    <property type="match status" value="1"/>
</dbReference>
<dbReference type="PANTHER" id="PTHR11071:SF561">
    <property type="entry name" value="PEPTIDYL-PROLYL CIS-TRANS ISOMERASE D-RELATED"/>
    <property type="match status" value="1"/>
</dbReference>
<proteinExistence type="predicted"/>
<dbReference type="EMBL" id="KI913955">
    <property type="protein sequence ID" value="ETW06468.1"/>
    <property type="molecule type" value="Genomic_DNA"/>
</dbReference>
<dbReference type="OrthoDB" id="408413at2759"/>
<dbReference type="InterPro" id="IPR029000">
    <property type="entry name" value="Cyclophilin-like_dom_sf"/>
</dbReference>
<name>A0A024ULJ8_9STRA</name>
<feature type="domain" description="PPIase cyclophilin-type" evidence="1">
    <location>
        <begin position="155"/>
        <end position="303"/>
    </location>
</feature>
<dbReference type="RefSeq" id="XP_008864543.1">
    <property type="nucleotide sequence ID" value="XM_008866321.1"/>
</dbReference>
<organism evidence="2">
    <name type="scientific">Aphanomyces invadans</name>
    <dbReference type="NCBI Taxonomy" id="157072"/>
    <lineage>
        <taxon>Eukaryota</taxon>
        <taxon>Sar</taxon>
        <taxon>Stramenopiles</taxon>
        <taxon>Oomycota</taxon>
        <taxon>Saprolegniomycetes</taxon>
        <taxon>Saprolegniales</taxon>
        <taxon>Verrucalvaceae</taxon>
        <taxon>Aphanomyces</taxon>
    </lineage>
</organism>
<dbReference type="VEuPathDB" id="FungiDB:H310_02724"/>
<dbReference type="InterPro" id="IPR002130">
    <property type="entry name" value="Cyclophilin-type_PPIase_dom"/>
</dbReference>
<dbReference type="GeneID" id="20079774"/>
<dbReference type="AlphaFoldDB" id="A0A024ULJ8"/>
<dbReference type="GO" id="GO:0005737">
    <property type="term" value="C:cytoplasm"/>
    <property type="evidence" value="ECO:0007669"/>
    <property type="project" value="TreeGrafter"/>
</dbReference>